<organism evidence="7 8">
    <name type="scientific">Nonomuraea rhodomycinica</name>
    <dbReference type="NCBI Taxonomy" id="1712872"/>
    <lineage>
        <taxon>Bacteria</taxon>
        <taxon>Bacillati</taxon>
        <taxon>Actinomycetota</taxon>
        <taxon>Actinomycetes</taxon>
        <taxon>Streptosporangiales</taxon>
        <taxon>Streptosporangiaceae</taxon>
        <taxon>Nonomuraea</taxon>
    </lineage>
</organism>
<evidence type="ECO:0000313" key="8">
    <source>
        <dbReference type="Proteomes" id="UP000546126"/>
    </source>
</evidence>
<dbReference type="PANTHER" id="PTHR30055">
    <property type="entry name" value="HTH-TYPE TRANSCRIPTIONAL REGULATOR RUTR"/>
    <property type="match status" value="1"/>
</dbReference>
<evidence type="ECO:0000256" key="3">
    <source>
        <dbReference type="ARBA" id="ARBA00023163"/>
    </source>
</evidence>
<dbReference type="Proteomes" id="UP000546126">
    <property type="component" value="Unassembled WGS sequence"/>
</dbReference>
<feature type="region of interest" description="Disordered" evidence="5">
    <location>
        <begin position="1"/>
        <end position="26"/>
    </location>
</feature>
<keyword evidence="2 4" id="KW-0238">DNA-binding</keyword>
<dbReference type="PANTHER" id="PTHR30055:SF234">
    <property type="entry name" value="HTH-TYPE TRANSCRIPTIONAL REGULATOR BETI"/>
    <property type="match status" value="1"/>
</dbReference>
<accession>A0A7Y6MH20</accession>
<dbReference type="AlphaFoldDB" id="A0A7Y6MH20"/>
<dbReference type="Pfam" id="PF00440">
    <property type="entry name" value="TetR_N"/>
    <property type="match status" value="1"/>
</dbReference>
<name>A0A7Y6MH20_9ACTN</name>
<dbReference type="PRINTS" id="PR00455">
    <property type="entry name" value="HTHTETR"/>
</dbReference>
<dbReference type="InterPro" id="IPR009057">
    <property type="entry name" value="Homeodomain-like_sf"/>
</dbReference>
<dbReference type="Gene3D" id="1.10.357.10">
    <property type="entry name" value="Tetracycline Repressor, domain 2"/>
    <property type="match status" value="1"/>
</dbReference>
<dbReference type="SUPFAM" id="SSF46689">
    <property type="entry name" value="Homeodomain-like"/>
    <property type="match status" value="1"/>
</dbReference>
<feature type="compositionally biased region" description="Low complexity" evidence="5">
    <location>
        <begin position="1"/>
        <end position="10"/>
    </location>
</feature>
<dbReference type="PROSITE" id="PS50977">
    <property type="entry name" value="HTH_TETR_2"/>
    <property type="match status" value="1"/>
</dbReference>
<feature type="DNA-binding region" description="H-T-H motif" evidence="4">
    <location>
        <begin position="48"/>
        <end position="67"/>
    </location>
</feature>
<dbReference type="GO" id="GO:0000976">
    <property type="term" value="F:transcription cis-regulatory region binding"/>
    <property type="evidence" value="ECO:0007669"/>
    <property type="project" value="TreeGrafter"/>
</dbReference>
<gene>
    <name evidence="7" type="ORF">HT134_41360</name>
</gene>
<evidence type="ECO:0000256" key="2">
    <source>
        <dbReference type="ARBA" id="ARBA00023125"/>
    </source>
</evidence>
<dbReference type="InterPro" id="IPR050109">
    <property type="entry name" value="HTH-type_TetR-like_transc_reg"/>
</dbReference>
<dbReference type="RefSeq" id="WP_175605978.1">
    <property type="nucleotide sequence ID" value="NZ_JABWGO010000017.1"/>
</dbReference>
<dbReference type="InterPro" id="IPR001647">
    <property type="entry name" value="HTH_TetR"/>
</dbReference>
<evidence type="ECO:0000256" key="4">
    <source>
        <dbReference type="PROSITE-ProRule" id="PRU00335"/>
    </source>
</evidence>
<keyword evidence="3" id="KW-0804">Transcription</keyword>
<feature type="domain" description="HTH tetR-type" evidence="6">
    <location>
        <begin position="25"/>
        <end position="85"/>
    </location>
</feature>
<evidence type="ECO:0000259" key="6">
    <source>
        <dbReference type="PROSITE" id="PS50977"/>
    </source>
</evidence>
<sequence length="212" mass="22754">MPSTTTDAAPDPSPAPVGRRERKKAATRQAIADAALRLFLERGYDAVGIREIADAADVSTTTLFKHFPVKEALVFDEDSEQEARLLAAVRERPEGQSVPAALREHALTRRLATAGGDARFAAFTDLVAGTPALRDYAQNMWLRHTAALARAIAEESGLAADDPACAALAHFALEAPRAAYACADPREAVNRAFDLLEHGWTALARTEAPPRS</sequence>
<evidence type="ECO:0000313" key="7">
    <source>
        <dbReference type="EMBL" id="NUW46519.1"/>
    </source>
</evidence>
<keyword evidence="8" id="KW-1185">Reference proteome</keyword>
<keyword evidence="1" id="KW-0805">Transcription regulation</keyword>
<evidence type="ECO:0000256" key="1">
    <source>
        <dbReference type="ARBA" id="ARBA00023015"/>
    </source>
</evidence>
<dbReference type="EMBL" id="JABWGO010000017">
    <property type="protein sequence ID" value="NUW46519.1"/>
    <property type="molecule type" value="Genomic_DNA"/>
</dbReference>
<reference evidence="7 8" key="1">
    <citation type="submission" date="2020-06" db="EMBL/GenBank/DDBJ databases">
        <authorList>
            <person name="Chanama M."/>
        </authorList>
    </citation>
    <scope>NUCLEOTIDE SEQUENCE [LARGE SCALE GENOMIC DNA]</scope>
    <source>
        <strain evidence="7 8">TBRC6557</strain>
    </source>
</reference>
<proteinExistence type="predicted"/>
<comment type="caution">
    <text evidence="7">The sequence shown here is derived from an EMBL/GenBank/DDBJ whole genome shotgun (WGS) entry which is preliminary data.</text>
</comment>
<protein>
    <submittedName>
        <fullName evidence="7">TetR family transcriptional regulator</fullName>
    </submittedName>
</protein>
<dbReference type="GO" id="GO:0003700">
    <property type="term" value="F:DNA-binding transcription factor activity"/>
    <property type="evidence" value="ECO:0007669"/>
    <property type="project" value="TreeGrafter"/>
</dbReference>
<dbReference type="Gene3D" id="1.10.10.60">
    <property type="entry name" value="Homeodomain-like"/>
    <property type="match status" value="1"/>
</dbReference>
<evidence type="ECO:0000256" key="5">
    <source>
        <dbReference type="SAM" id="MobiDB-lite"/>
    </source>
</evidence>